<dbReference type="Proteomes" id="UP000095342">
    <property type="component" value="Chromosome"/>
</dbReference>
<dbReference type="InterPro" id="IPR002821">
    <property type="entry name" value="Hydantoinase_A"/>
</dbReference>
<keyword evidence="8" id="KW-1185">Reference proteome</keyword>
<dbReference type="AlphaFoldDB" id="A0A1D8K4V1"/>
<dbReference type="Pfam" id="PF19278">
    <property type="entry name" value="Hydant_A_C"/>
    <property type="match status" value="1"/>
</dbReference>
<dbReference type="Pfam" id="PF02538">
    <property type="entry name" value="Hydantoinase_B"/>
    <property type="match status" value="1"/>
</dbReference>
<evidence type="ECO:0000259" key="3">
    <source>
        <dbReference type="Pfam" id="PF01968"/>
    </source>
</evidence>
<evidence type="ECO:0000259" key="4">
    <source>
        <dbReference type="Pfam" id="PF02538"/>
    </source>
</evidence>
<sequence length="1198" mass="125920">MSHSPATEDTRWRFWIDRGGTFTDVVAVDDAGALRRMKLLSEDPEHYADAAVEAVRRILGVAPGEALPVARIAEVRMGTTVATNALLERKGARVLLVTARGLGDALWIGYQNRPELFALHIRRPDPYYAEILEIDGRLDSTGRELAPLDPEALRAGLAAARARGCEACAIVLPHAFAHPRHEIQVAELAAAGGFAEVSASHAVAPQLGFIARGQTTVIDAYLTPPLRRYVRQVAEGLSGAPLYFMKSDGGLCAADQLRGSDAILSGPAGGVVGAVGAAAAAGFERLIGLDMGGTSTDVCHYAGELERSAHTEVAGQRLLRPTLAVHTVAAGGGSIVGLTQGRLTVGPASAGADPGPACYRRGGPLTLTDCNLFLGRLVPERFPQVFGAGADQPLDPEAAAAQLRGLAAELPDATAETVAAGALAVGVAHMAEAIRKITLGQGRDIETHCLIGFGGAGGQHACQVADALGLRRVVLPPLGGVLSAYGIGTAAVSALRRRSLERPLAEVGGTLAEDFAALAREALPELAAAGGRTHDTLRRFHLRYRGADTGLVLDWSPEADLAAAFHACHAETFGFAQDSEVLVGALEIELRLPGHAAVPLAAPQGAEAAPLGRQRAWFDGWREVPVYARAELPAGQTIDGPAILAEDIATTVVEPGWRLRVLADGALLLESVAARASRPEAEAPGTAPDPIRLELFRNRFMAIAEQMGEVLRQTAHSVNIKERLDYSCALFDPAGGLVANAPHMPVHLGSMSETVKTLMSRQTLRPGQVWVQNNPYAGGTHLPDVTVITPVFDTAGEALRFLVASRAHHADIGGITPGSMPPGSRRIEEEGVLIDDFLLAEDGRLREPALRELLAAGPYPARNPTQNVADLKAQIAANHRGWRELLRTVDELGLATVQAYMRHIQDNAEAAVQALLARLPEGRFETVMDNGARIAVAVRIERAQGRATVDFTGTSPQRTDNFNAPTAVTRAAVLYWLRTLVGEDIPLNDGCLEPVRIVIPSGCLLAPAPPAAVVAGNVEISQVVAECLFAAVGACASAQGTMNNLSFGSDAFQHYETLGGGSGAGPDFDGTAAVHAHMSNSRLTDPEVMEWRFPIRVEAFTLRPGTGGAGRHRGGDGLVRRLRLLEPMTVAVLSNRRSTAPFGLAGGTDGAPGVNRLIRADGREENLGACDQREAAAGDLLSVETPGGGGYGRETGGD</sequence>
<feature type="domain" description="Acetophenone carboxylase-like C-terminal" evidence="6">
    <location>
        <begin position="589"/>
        <end position="660"/>
    </location>
</feature>
<feature type="domain" description="Hydantoinase A/oxoprolinase" evidence="3">
    <location>
        <begin position="212"/>
        <end position="493"/>
    </location>
</feature>
<feature type="domain" description="Hydantoinase/oxoprolinase N-terminal" evidence="5">
    <location>
        <begin position="13"/>
        <end position="190"/>
    </location>
</feature>
<dbReference type="Pfam" id="PF01968">
    <property type="entry name" value="Hydantoinase_A"/>
    <property type="match status" value="1"/>
</dbReference>
<dbReference type="PANTHER" id="PTHR11365:SF23">
    <property type="entry name" value="HYPOTHETICAL 5-OXOPROLINASE (EUROFUNG)-RELATED"/>
    <property type="match status" value="1"/>
</dbReference>
<accession>A0A1D8K4V1</accession>
<evidence type="ECO:0000256" key="2">
    <source>
        <dbReference type="SAM" id="MobiDB-lite"/>
    </source>
</evidence>
<evidence type="ECO:0000259" key="6">
    <source>
        <dbReference type="Pfam" id="PF19278"/>
    </source>
</evidence>
<protein>
    <submittedName>
        <fullName evidence="7">5-oxoprolinase</fullName>
    </submittedName>
</protein>
<evidence type="ECO:0000313" key="7">
    <source>
        <dbReference type="EMBL" id="AOV15988.1"/>
    </source>
</evidence>
<dbReference type="InterPro" id="IPR045079">
    <property type="entry name" value="Oxoprolinase-like"/>
</dbReference>
<dbReference type="InterPro" id="IPR049517">
    <property type="entry name" value="ACX-like_C"/>
</dbReference>
<evidence type="ECO:0000313" key="8">
    <source>
        <dbReference type="Proteomes" id="UP000095342"/>
    </source>
</evidence>
<dbReference type="GO" id="GO:0017168">
    <property type="term" value="F:5-oxoprolinase (ATP-hydrolyzing) activity"/>
    <property type="evidence" value="ECO:0007669"/>
    <property type="project" value="TreeGrafter"/>
</dbReference>
<name>A0A1D8K4V1_9GAMM</name>
<dbReference type="InterPro" id="IPR008040">
    <property type="entry name" value="Hydant_A_N"/>
</dbReference>
<reference evidence="7 8" key="1">
    <citation type="submission" date="2016-09" db="EMBL/GenBank/DDBJ databases">
        <title>Acidihalobacter prosperus V6 (DSM14174).</title>
        <authorList>
            <person name="Khaleque H.N."/>
            <person name="Ramsay J.P."/>
            <person name="Murphy R.J.T."/>
            <person name="Kaksonen A.H."/>
            <person name="Boxall N.J."/>
            <person name="Watkin E.L.J."/>
        </authorList>
    </citation>
    <scope>NUCLEOTIDE SEQUENCE [LARGE SCALE GENOMIC DNA]</scope>
    <source>
        <strain evidence="7 8">V6</strain>
    </source>
</reference>
<dbReference type="RefSeq" id="WP_070071586.1">
    <property type="nucleotide sequence ID" value="NZ_CP017448.1"/>
</dbReference>
<dbReference type="EMBL" id="CP017448">
    <property type="protein sequence ID" value="AOV15988.1"/>
    <property type="molecule type" value="Genomic_DNA"/>
</dbReference>
<dbReference type="InterPro" id="IPR003692">
    <property type="entry name" value="Hydantoinase_B"/>
</dbReference>
<dbReference type="Pfam" id="PF05378">
    <property type="entry name" value="Hydant_A_N"/>
    <property type="match status" value="1"/>
</dbReference>
<comment type="similarity">
    <text evidence="1">Belongs to the oxoprolinase family.</text>
</comment>
<evidence type="ECO:0000259" key="5">
    <source>
        <dbReference type="Pfam" id="PF05378"/>
    </source>
</evidence>
<dbReference type="GO" id="GO:0006749">
    <property type="term" value="P:glutathione metabolic process"/>
    <property type="evidence" value="ECO:0007669"/>
    <property type="project" value="TreeGrafter"/>
</dbReference>
<feature type="region of interest" description="Disordered" evidence="2">
    <location>
        <begin position="1175"/>
        <end position="1198"/>
    </location>
</feature>
<gene>
    <name evidence="7" type="ORF">BJI67_01885</name>
</gene>
<proteinExistence type="inferred from homology"/>
<dbReference type="KEGG" id="aaeo:BJI67_01885"/>
<feature type="domain" description="Hydantoinase B/oxoprolinase" evidence="4">
    <location>
        <begin position="689"/>
        <end position="1193"/>
    </location>
</feature>
<evidence type="ECO:0000256" key="1">
    <source>
        <dbReference type="ARBA" id="ARBA00010403"/>
    </source>
</evidence>
<dbReference type="PANTHER" id="PTHR11365">
    <property type="entry name" value="5-OXOPROLINASE RELATED"/>
    <property type="match status" value="1"/>
</dbReference>
<feature type="compositionally biased region" description="Gly residues" evidence="2">
    <location>
        <begin position="1186"/>
        <end position="1198"/>
    </location>
</feature>
<dbReference type="GO" id="GO:0005829">
    <property type="term" value="C:cytosol"/>
    <property type="evidence" value="ECO:0007669"/>
    <property type="project" value="TreeGrafter"/>
</dbReference>
<organism evidence="7 8">
    <name type="scientific">Acidihalobacter aeolianus</name>
    <dbReference type="NCBI Taxonomy" id="2792603"/>
    <lineage>
        <taxon>Bacteria</taxon>
        <taxon>Pseudomonadati</taxon>
        <taxon>Pseudomonadota</taxon>
        <taxon>Gammaproteobacteria</taxon>
        <taxon>Chromatiales</taxon>
        <taxon>Ectothiorhodospiraceae</taxon>
        <taxon>Acidihalobacter</taxon>
    </lineage>
</organism>